<keyword evidence="3" id="KW-0813">Transport</keyword>
<evidence type="ECO:0000256" key="2">
    <source>
        <dbReference type="ARBA" id="ARBA00004196"/>
    </source>
</evidence>
<evidence type="ECO:0000256" key="6">
    <source>
        <dbReference type="ARBA" id="ARBA00022982"/>
    </source>
</evidence>
<accession>A0A437GWB2</accession>
<dbReference type="Pfam" id="PF14537">
    <property type="entry name" value="Cytochrom_c3_2"/>
    <property type="match status" value="1"/>
</dbReference>
<evidence type="ECO:0000256" key="1">
    <source>
        <dbReference type="ARBA" id="ARBA00001926"/>
    </source>
</evidence>
<feature type="domain" description="FHA" evidence="9">
    <location>
        <begin position="29"/>
        <end position="93"/>
    </location>
</feature>
<dbReference type="Gene3D" id="3.90.10.10">
    <property type="entry name" value="Cytochrome C3"/>
    <property type="match status" value="3"/>
</dbReference>
<dbReference type="SUPFAM" id="SSF49879">
    <property type="entry name" value="SMAD/FHA domain"/>
    <property type="match status" value="1"/>
</dbReference>
<keyword evidence="6" id="KW-0249">Electron transport</keyword>
<comment type="cofactor">
    <cofactor evidence="1">
        <name>heme c</name>
        <dbReference type="ChEBI" id="CHEBI:61717"/>
    </cofactor>
</comment>
<dbReference type="GO" id="GO:0046872">
    <property type="term" value="F:metal ion binding"/>
    <property type="evidence" value="ECO:0007669"/>
    <property type="project" value="UniProtKB-KW"/>
</dbReference>
<feature type="transmembrane region" description="Helical" evidence="8">
    <location>
        <begin position="143"/>
        <end position="162"/>
    </location>
</feature>
<evidence type="ECO:0000259" key="10">
    <source>
        <dbReference type="Pfam" id="PF14537"/>
    </source>
</evidence>
<dbReference type="Gene3D" id="2.60.200.20">
    <property type="match status" value="1"/>
</dbReference>
<evidence type="ECO:0000259" key="9">
    <source>
        <dbReference type="Pfam" id="PF00498"/>
    </source>
</evidence>
<evidence type="ECO:0000256" key="5">
    <source>
        <dbReference type="ARBA" id="ARBA00022723"/>
    </source>
</evidence>
<name>A0A437GWB2_9SPHN</name>
<reference evidence="11 12" key="1">
    <citation type="submission" date="2018-12" db="EMBL/GenBank/DDBJ databases">
        <title>Croceicoccus ponticola sp. nov., a lipolytic bacterium isolated from seawater.</title>
        <authorList>
            <person name="Yoon J.-H."/>
        </authorList>
    </citation>
    <scope>NUCLEOTIDE SEQUENCE [LARGE SCALE GENOMIC DNA]</scope>
    <source>
        <strain evidence="11 12">GM-16</strain>
    </source>
</reference>
<dbReference type="InterPro" id="IPR000253">
    <property type="entry name" value="FHA_dom"/>
</dbReference>
<dbReference type="InterPro" id="IPR008984">
    <property type="entry name" value="SMAD_FHA_dom_sf"/>
</dbReference>
<evidence type="ECO:0000256" key="7">
    <source>
        <dbReference type="ARBA" id="ARBA00023004"/>
    </source>
</evidence>
<dbReference type="RefSeq" id="WP_127612805.1">
    <property type="nucleotide sequence ID" value="NZ_RXOL01000004.1"/>
</dbReference>
<dbReference type="InterPro" id="IPR036280">
    <property type="entry name" value="Multihaem_cyt_sf"/>
</dbReference>
<keyword evidence="7" id="KW-0408">Iron</keyword>
<keyword evidence="8" id="KW-0812">Transmembrane</keyword>
<keyword evidence="8" id="KW-0472">Membrane</keyword>
<dbReference type="OrthoDB" id="7387371at2"/>
<dbReference type="AlphaFoldDB" id="A0A437GWB2"/>
<dbReference type="CDD" id="cd00060">
    <property type="entry name" value="FHA"/>
    <property type="match status" value="1"/>
</dbReference>
<evidence type="ECO:0000313" key="12">
    <source>
        <dbReference type="Proteomes" id="UP000283003"/>
    </source>
</evidence>
<sequence>MTFRLRQIDTAASGREIVRETLLDRSSLTIGRAAENEIHLPDLAVEPHQARIALRDDGRIVVQAIGTLGFTLNGAKTTSATVDSRTGAELGFGTYRIAISAEPDGAVALTVRVRTSAGGPWDEADKHKFSLAAVLPGKRRTGWTLAALILVAFLAVPVFSHLTRPAEAQHSVIGDRSWSTGQLNLAHHGLEDSCESCHVKAFEPVSDDTCLGCHKAIHDHADAPQLDVARASGGLGDRALWAVAHRFGKPGPGACSDCHTEHEGLHVPIKPAGQKFCASCHATMDRRLPATSLGNAADFGTAHPQFTARISTGAGSVKTVRVSLDDNPKERSGLSFSHRLHLDPLGGAARMAGNIGAERGYEGVLRCKDCHRPTEDKARFRPIEMERDCEGCHSLVYDRVGPTFRSLTHGNVAQMIAGLRATDRSPSRITGLGLTRPRPGRYSGTGRYHANFAVPVSGEVLLRRALSPGGVCGECHTPDFRNGNWTVKPVALTERYMTTGWFDHAPHLRETCTSCHKAGQSSKASDLLMPKIAQCRTCHMGEDNHKADVPSTCAMCHSYHPGDMAPFSRRPAPLQKSASLQKIE</sequence>
<dbReference type="Pfam" id="PF00498">
    <property type="entry name" value="FHA"/>
    <property type="match status" value="1"/>
</dbReference>
<evidence type="ECO:0000256" key="8">
    <source>
        <dbReference type="SAM" id="Phobius"/>
    </source>
</evidence>
<comment type="subcellular location">
    <subcellularLocation>
        <location evidence="2">Cell envelope</location>
    </subcellularLocation>
</comment>
<keyword evidence="8" id="KW-1133">Transmembrane helix</keyword>
<keyword evidence="12" id="KW-1185">Reference proteome</keyword>
<dbReference type="InterPro" id="IPR012286">
    <property type="entry name" value="Tetrahaem_cytochrome"/>
</dbReference>
<comment type="caution">
    <text evidence="11">The sequence shown here is derived from an EMBL/GenBank/DDBJ whole genome shotgun (WGS) entry which is preliminary data.</text>
</comment>
<keyword evidence="5" id="KW-0479">Metal-binding</keyword>
<evidence type="ECO:0000313" key="11">
    <source>
        <dbReference type="EMBL" id="RVQ66382.1"/>
    </source>
</evidence>
<dbReference type="PANTHER" id="PTHR39425:SF1">
    <property type="entry name" value="CYTOCHROME C7-LIKE DOMAIN-CONTAINING PROTEIN"/>
    <property type="match status" value="1"/>
</dbReference>
<organism evidence="11 12">
    <name type="scientific">Croceicoccus ponticola</name>
    <dbReference type="NCBI Taxonomy" id="2217664"/>
    <lineage>
        <taxon>Bacteria</taxon>
        <taxon>Pseudomonadati</taxon>
        <taxon>Pseudomonadota</taxon>
        <taxon>Alphaproteobacteria</taxon>
        <taxon>Sphingomonadales</taxon>
        <taxon>Erythrobacteraceae</taxon>
        <taxon>Croceicoccus</taxon>
    </lineage>
</organism>
<dbReference type="EMBL" id="RXOL01000004">
    <property type="protein sequence ID" value="RVQ66382.1"/>
    <property type="molecule type" value="Genomic_DNA"/>
</dbReference>
<evidence type="ECO:0000256" key="4">
    <source>
        <dbReference type="ARBA" id="ARBA00022617"/>
    </source>
</evidence>
<dbReference type="SUPFAM" id="SSF48695">
    <property type="entry name" value="Multiheme cytochromes"/>
    <property type="match status" value="1"/>
</dbReference>
<dbReference type="GO" id="GO:0030313">
    <property type="term" value="C:cell envelope"/>
    <property type="evidence" value="ECO:0007669"/>
    <property type="project" value="UniProtKB-SubCell"/>
</dbReference>
<dbReference type="Proteomes" id="UP000283003">
    <property type="component" value="Unassembled WGS sequence"/>
</dbReference>
<protein>
    <submittedName>
        <fullName evidence="11">Cytochrome C</fullName>
    </submittedName>
</protein>
<gene>
    <name evidence="11" type="ORF">EKN06_10120</name>
</gene>
<evidence type="ECO:0000256" key="3">
    <source>
        <dbReference type="ARBA" id="ARBA00022448"/>
    </source>
</evidence>
<keyword evidence="4" id="KW-0349">Heme</keyword>
<feature type="domain" description="Tetrahaem cytochrome" evidence="10">
    <location>
        <begin position="187"/>
        <end position="281"/>
    </location>
</feature>
<dbReference type="PANTHER" id="PTHR39425">
    <property type="entry name" value="LIPOPROTEIN CYTOCHROME C"/>
    <property type="match status" value="1"/>
</dbReference>
<proteinExistence type="predicted"/>